<keyword evidence="6" id="KW-0378">Hydrolase</keyword>
<evidence type="ECO:0000256" key="2">
    <source>
        <dbReference type="ARBA" id="ARBA00004123"/>
    </source>
</evidence>
<protein>
    <recommendedName>
        <fullName evidence="8">DDE Tnp4 domain-containing protein</fullName>
    </recommendedName>
</protein>
<dbReference type="InterPro" id="IPR027806">
    <property type="entry name" value="HARBI1_dom"/>
</dbReference>
<dbReference type="AlphaFoldDB" id="A0AAV8WM62"/>
<dbReference type="Pfam" id="PF13359">
    <property type="entry name" value="DDE_Tnp_4"/>
    <property type="match status" value="1"/>
</dbReference>
<keyword evidence="10" id="KW-1185">Reference proteome</keyword>
<comment type="similarity">
    <text evidence="3">Belongs to the HARBI1 family.</text>
</comment>
<evidence type="ECO:0000256" key="7">
    <source>
        <dbReference type="ARBA" id="ARBA00023242"/>
    </source>
</evidence>
<dbReference type="InterPro" id="IPR045249">
    <property type="entry name" value="HARBI1-like"/>
</dbReference>
<dbReference type="Proteomes" id="UP001162156">
    <property type="component" value="Unassembled WGS sequence"/>
</dbReference>
<dbReference type="EMBL" id="JANEYF010005668">
    <property type="protein sequence ID" value="KAJ8927345.1"/>
    <property type="molecule type" value="Genomic_DNA"/>
</dbReference>
<evidence type="ECO:0000256" key="1">
    <source>
        <dbReference type="ARBA" id="ARBA00001968"/>
    </source>
</evidence>
<proteinExistence type="inferred from homology"/>
<evidence type="ECO:0000256" key="6">
    <source>
        <dbReference type="ARBA" id="ARBA00022801"/>
    </source>
</evidence>
<dbReference type="GO" id="GO:0016787">
    <property type="term" value="F:hydrolase activity"/>
    <property type="evidence" value="ECO:0007669"/>
    <property type="project" value="UniProtKB-KW"/>
</dbReference>
<dbReference type="GO" id="GO:0005634">
    <property type="term" value="C:nucleus"/>
    <property type="evidence" value="ECO:0007669"/>
    <property type="project" value="UniProtKB-SubCell"/>
</dbReference>
<organism evidence="9 10">
    <name type="scientific">Rhamnusium bicolor</name>
    <dbReference type="NCBI Taxonomy" id="1586634"/>
    <lineage>
        <taxon>Eukaryota</taxon>
        <taxon>Metazoa</taxon>
        <taxon>Ecdysozoa</taxon>
        <taxon>Arthropoda</taxon>
        <taxon>Hexapoda</taxon>
        <taxon>Insecta</taxon>
        <taxon>Pterygota</taxon>
        <taxon>Neoptera</taxon>
        <taxon>Endopterygota</taxon>
        <taxon>Coleoptera</taxon>
        <taxon>Polyphaga</taxon>
        <taxon>Cucujiformia</taxon>
        <taxon>Chrysomeloidea</taxon>
        <taxon>Cerambycidae</taxon>
        <taxon>Lepturinae</taxon>
        <taxon>Rhagiini</taxon>
        <taxon>Rhamnusium</taxon>
    </lineage>
</organism>
<keyword evidence="5" id="KW-0479">Metal-binding</keyword>
<evidence type="ECO:0000313" key="9">
    <source>
        <dbReference type="EMBL" id="KAJ8927345.1"/>
    </source>
</evidence>
<gene>
    <name evidence="9" type="ORF">NQ314_020193</name>
</gene>
<dbReference type="GO" id="GO:0004518">
    <property type="term" value="F:nuclease activity"/>
    <property type="evidence" value="ECO:0007669"/>
    <property type="project" value="UniProtKB-KW"/>
</dbReference>
<dbReference type="PANTHER" id="PTHR22930:SF85">
    <property type="entry name" value="GH03217P-RELATED"/>
    <property type="match status" value="1"/>
</dbReference>
<keyword evidence="4" id="KW-0540">Nuclease</keyword>
<evidence type="ECO:0000256" key="5">
    <source>
        <dbReference type="ARBA" id="ARBA00022723"/>
    </source>
</evidence>
<keyword evidence="7" id="KW-0539">Nucleus</keyword>
<reference evidence="9" key="1">
    <citation type="journal article" date="2023" name="Insect Mol. Biol.">
        <title>Genome sequencing provides insights into the evolution of gene families encoding plant cell wall-degrading enzymes in longhorned beetles.</title>
        <authorList>
            <person name="Shin N.R."/>
            <person name="Okamura Y."/>
            <person name="Kirsch R."/>
            <person name="Pauchet Y."/>
        </authorList>
    </citation>
    <scope>NUCLEOTIDE SEQUENCE</scope>
    <source>
        <strain evidence="9">RBIC_L_NR</strain>
    </source>
</reference>
<evidence type="ECO:0000313" key="10">
    <source>
        <dbReference type="Proteomes" id="UP001162156"/>
    </source>
</evidence>
<comment type="subcellular location">
    <subcellularLocation>
        <location evidence="2">Nucleus</location>
    </subcellularLocation>
</comment>
<comment type="cofactor">
    <cofactor evidence="1">
        <name>a divalent metal cation</name>
        <dbReference type="ChEBI" id="CHEBI:60240"/>
    </cofactor>
</comment>
<evidence type="ECO:0000256" key="3">
    <source>
        <dbReference type="ARBA" id="ARBA00006958"/>
    </source>
</evidence>
<feature type="domain" description="DDE Tnp4" evidence="8">
    <location>
        <begin position="111"/>
        <end position="261"/>
    </location>
</feature>
<comment type="caution">
    <text evidence="9">The sequence shown here is derived from an EMBL/GenBank/DDBJ whole genome shotgun (WGS) entry which is preliminary data.</text>
</comment>
<accession>A0AAV8WM62</accession>
<evidence type="ECO:0000259" key="8">
    <source>
        <dbReference type="Pfam" id="PF13359"/>
    </source>
</evidence>
<name>A0AAV8WM62_9CUCU</name>
<sequence>MSDLEDDSDFFDLSSEDEFEEFLNAPKVKNKNYLEDTVPQYDNELFFEHFRVSREVVNSIVAEYEVSEQYKRHAGQWGKVEAVSQWPTENEKVVIEQHFRENGFPNIIGAIDGCHIKIDKPSNDPDSYMNRKGYYSIQMQAVCDNTRKIRDLYVGYPGAVHDSRVFRNSPLCNSLEEKCGRYYLLGDSGYPLKTKLLTPFKDRGQLTRRQLNYNIKLAKSRYVIEHCFGILKQKFRQLFHIKLRNITLIVHFIRAACVLHNAAIDDEFQLNENIEMMNEVLSPEQDLDFVDEEEDRDARRVRDDIVNDLRM</sequence>
<evidence type="ECO:0000256" key="4">
    <source>
        <dbReference type="ARBA" id="ARBA00022722"/>
    </source>
</evidence>
<dbReference type="PANTHER" id="PTHR22930">
    <property type="match status" value="1"/>
</dbReference>
<dbReference type="GO" id="GO:0046872">
    <property type="term" value="F:metal ion binding"/>
    <property type="evidence" value="ECO:0007669"/>
    <property type="project" value="UniProtKB-KW"/>
</dbReference>